<proteinExistence type="predicted"/>
<name>K2KDT5_9GAMM</name>
<dbReference type="InterPro" id="IPR021367">
    <property type="entry name" value="DUF2982"/>
</dbReference>
<dbReference type="STRING" id="745411.B3C1_07329"/>
<gene>
    <name evidence="2" type="ORF">B3C1_07329</name>
</gene>
<keyword evidence="1" id="KW-0812">Transmembrane</keyword>
<reference evidence="2 3" key="1">
    <citation type="journal article" date="2012" name="J. Bacteriol.">
        <title>Genome Sequence of Gallaecimonas xiamenensis Type Strain 3-C-1.</title>
        <authorList>
            <person name="Lai Q."/>
            <person name="Wang L."/>
            <person name="Wang W."/>
            <person name="Shao Z."/>
        </authorList>
    </citation>
    <scope>NUCLEOTIDE SEQUENCE [LARGE SCALE GENOMIC DNA]</scope>
    <source>
        <strain evidence="2 3">3-C-1</strain>
    </source>
</reference>
<protein>
    <recommendedName>
        <fullName evidence="4">DUF2982 domain-containing protein</fullName>
    </recommendedName>
</protein>
<dbReference type="eggNOG" id="ENOG5032S0P">
    <property type="taxonomic scope" value="Bacteria"/>
</dbReference>
<evidence type="ECO:0008006" key="4">
    <source>
        <dbReference type="Google" id="ProtNLM"/>
    </source>
</evidence>
<sequence>MDAQELSSQRHRNGLTLTLLGVLFLVVGPVCLAWGWFGPGMVLLLATPVLLVLGIGKLTEPKVSLSINSHSLSLHHRRGGWSLNWRDIQRIDQLHLGSGFYRQELPYIGFRLKAPEQVLDTIGPRLAVGLLTEQRNLLLLALRQQCPDCQAEDLFEASHYVSPSGKRYSGVLAMLGHRMKRFRELTGFDLLIAEELAGENGLALLRRYWATARSTQED</sequence>
<keyword evidence="1" id="KW-0472">Membrane</keyword>
<comment type="caution">
    <text evidence="2">The sequence shown here is derived from an EMBL/GenBank/DDBJ whole genome shotgun (WGS) entry which is preliminary data.</text>
</comment>
<evidence type="ECO:0000313" key="2">
    <source>
        <dbReference type="EMBL" id="EKE75470.1"/>
    </source>
</evidence>
<evidence type="ECO:0000313" key="3">
    <source>
        <dbReference type="Proteomes" id="UP000006755"/>
    </source>
</evidence>
<dbReference type="EMBL" id="AMRI01000008">
    <property type="protein sequence ID" value="EKE75470.1"/>
    <property type="molecule type" value="Genomic_DNA"/>
</dbReference>
<dbReference type="AlphaFoldDB" id="K2KDT5"/>
<evidence type="ECO:0000256" key="1">
    <source>
        <dbReference type="SAM" id="Phobius"/>
    </source>
</evidence>
<dbReference type="Proteomes" id="UP000006755">
    <property type="component" value="Unassembled WGS sequence"/>
</dbReference>
<organism evidence="2 3">
    <name type="scientific">Gallaecimonas xiamenensis 3-C-1</name>
    <dbReference type="NCBI Taxonomy" id="745411"/>
    <lineage>
        <taxon>Bacteria</taxon>
        <taxon>Pseudomonadati</taxon>
        <taxon>Pseudomonadota</taxon>
        <taxon>Gammaproteobacteria</taxon>
        <taxon>Enterobacterales</taxon>
        <taxon>Gallaecimonadaceae</taxon>
        <taxon>Gallaecimonas</taxon>
    </lineage>
</organism>
<accession>K2KDT5</accession>
<feature type="transmembrane region" description="Helical" evidence="1">
    <location>
        <begin position="42"/>
        <end position="59"/>
    </location>
</feature>
<keyword evidence="1" id="KW-1133">Transmembrane helix</keyword>
<keyword evidence="3" id="KW-1185">Reference proteome</keyword>
<feature type="transmembrane region" description="Helical" evidence="1">
    <location>
        <begin position="15"/>
        <end position="36"/>
    </location>
</feature>
<dbReference type="RefSeq" id="WP_008483914.1">
    <property type="nucleotide sequence ID" value="NZ_AMRI01000008.1"/>
</dbReference>
<dbReference type="Pfam" id="PF11201">
    <property type="entry name" value="DUF2982"/>
    <property type="match status" value="1"/>
</dbReference>